<evidence type="ECO:0000313" key="31">
    <source>
        <dbReference type="EMBL" id="RXN27966.1"/>
    </source>
</evidence>
<dbReference type="Gene3D" id="2.10.90.10">
    <property type="entry name" value="Cystine-knot cytokines"/>
    <property type="match status" value="1"/>
</dbReference>
<organism evidence="31 32">
    <name type="scientific">Labeo rohita</name>
    <name type="common">Indian major carp</name>
    <name type="synonym">Cyprinus rohita</name>
    <dbReference type="NCBI Taxonomy" id="84645"/>
    <lineage>
        <taxon>Eukaryota</taxon>
        <taxon>Metazoa</taxon>
        <taxon>Chordata</taxon>
        <taxon>Craniata</taxon>
        <taxon>Vertebrata</taxon>
        <taxon>Euteleostomi</taxon>
        <taxon>Actinopterygii</taxon>
        <taxon>Neopterygii</taxon>
        <taxon>Teleostei</taxon>
        <taxon>Ostariophysi</taxon>
        <taxon>Cypriniformes</taxon>
        <taxon>Cyprinidae</taxon>
        <taxon>Labeoninae</taxon>
        <taxon>Labeonini</taxon>
        <taxon>Labeo</taxon>
    </lineage>
</organism>
<dbReference type="STRING" id="84645.A0A498NAW2"/>
<feature type="domain" description="TGF-beta family profile" evidence="30">
    <location>
        <begin position="700"/>
        <end position="808"/>
    </location>
</feature>
<dbReference type="GO" id="GO:0005125">
    <property type="term" value="F:cytokine activity"/>
    <property type="evidence" value="ECO:0007669"/>
    <property type="project" value="UniProtKB-KW"/>
</dbReference>
<evidence type="ECO:0000256" key="5">
    <source>
        <dbReference type="ARBA" id="ARBA00005082"/>
    </source>
</evidence>
<dbReference type="EC" id="2.1.2.5" evidence="9"/>
<dbReference type="GO" id="GO:0008083">
    <property type="term" value="F:growth factor activity"/>
    <property type="evidence" value="ECO:0007669"/>
    <property type="project" value="UniProtKB-KW"/>
</dbReference>
<dbReference type="SUPFAM" id="SSF55116">
    <property type="entry name" value="Formiminotransferase domain of formiminotransferase-cyclodeaminase"/>
    <property type="match status" value="2"/>
</dbReference>
<dbReference type="PANTHER" id="PTHR12234:SF0">
    <property type="entry name" value="FORMIMIDOYLTRANSFERASE-CYCLODEAMINASE"/>
    <property type="match status" value="1"/>
</dbReference>
<keyword evidence="18" id="KW-0369">Histidine metabolism</keyword>
<dbReference type="GO" id="GO:0005814">
    <property type="term" value="C:centriole"/>
    <property type="evidence" value="ECO:0007669"/>
    <property type="project" value="UniProtKB-SubCell"/>
</dbReference>
<dbReference type="Gene3D" id="3.30.990.10">
    <property type="entry name" value="Formiminotransferase, N-terminal subdomain"/>
    <property type="match status" value="1"/>
</dbReference>
<keyword evidence="22" id="KW-1015">Disulfide bond</keyword>
<dbReference type="SUPFAM" id="SSF57501">
    <property type="entry name" value="Cystine-knot cytokines"/>
    <property type="match status" value="1"/>
</dbReference>
<keyword evidence="23" id="KW-0206">Cytoskeleton</keyword>
<dbReference type="SMART" id="SM01221">
    <property type="entry name" value="FTCD"/>
    <property type="match status" value="1"/>
</dbReference>
<keyword evidence="13" id="KW-0202">Cytokine</keyword>
<dbReference type="InterPro" id="IPR012886">
    <property type="entry name" value="Formiminotransferase_N"/>
</dbReference>
<keyword evidence="25" id="KW-0511">Multifunctional enzyme</keyword>
<keyword evidence="16" id="KW-0165">Cleavage on pair of basic residues</keyword>
<sequence>MAKLVECVPNFSEGRNKEVIDTIADAVSATEGCSLLDVDPGSSTNRTVYTFVGPPAAVIEGALNAARVAFKLIDMTKHSGEHPRMGAMDVCPFIPVQNVSMEECVQCANEFGQRLSDMLKVPVYLYGEAARKESRRSLPSVRAGEYEALPEKLKKSEWAPEYGPATFVPSWGATVTGARKFLIAYNVNLLSTKEQAHRIALDIREQGRGKDQPGLLRKVQGMGWYLEESNLAQVSTNILDFEVTPMHTVYEEICRDAKDLNLPVVGSQIVGLIPLKAMLECADFYIQKEKLFVVEEEHKIRLVISKLGLDSLGPFVPKERIIEYMVRDNQDNGRLVSLSLQKFVHSVGARTAAPGGGSVSAAIAAMGAALGCMVGQMTYGKRQFESLDAEMRKLIPPFHEAVNDLLLKVDADSTAFNSYMAALKLPKGTPDEIKRREEAMQEGLKAAVGVPLSLAERINTLWPILKEMVKYGNVACKSDIQVAAKALETAVFGAYYNVIINLKDIPDASFRAAAPNISRDTVKLLLPKAPPLQELLDQYDQNGGISEDEEQGGSSETIITMATEPQAITHLEGMPKCCMFSLSPKIMPNSILKALLWIYLRPAEEPTTVFIQISHLRSEGNNHSRIRAQKIDVNAQTNSWQHIDMKQLLQLWLKQPESNFGIEIKAFDANGNDLAVTSAESGEEGLQPFLEVKISDNGKRSRRDTGLDCDEHSTESRCCRYPLTVDFEEFGWDWIIAPKRYKANYCSGECVQKYPHSHIVNKANPRGSAGPCCTPTKMSPINMLYFNDREQIIYGKIPSMVVDLCGCS</sequence>
<keyword evidence="15 31" id="KW-0808">Transferase</keyword>
<dbReference type="FunFam" id="3.30.990.10:FF:000001">
    <property type="entry name" value="Formimidoyltransferase cyclodeaminase"/>
    <property type="match status" value="1"/>
</dbReference>
<evidence type="ECO:0000259" key="30">
    <source>
        <dbReference type="PROSITE" id="PS51362"/>
    </source>
</evidence>
<dbReference type="GO" id="GO:0019557">
    <property type="term" value="P:L-histidine catabolic process to glutamate and formate"/>
    <property type="evidence" value="ECO:0007669"/>
    <property type="project" value="UniProtKB-UniPathway"/>
</dbReference>
<gene>
    <name evidence="31" type="ORF">ROHU_005396</name>
</gene>
<keyword evidence="14" id="KW-0964">Secreted</keyword>
<evidence type="ECO:0000256" key="23">
    <source>
        <dbReference type="ARBA" id="ARBA00023212"/>
    </source>
</evidence>
<keyword evidence="21" id="KW-0333">Golgi apparatus</keyword>
<name>A0A498NAW2_LABRO</name>
<evidence type="ECO:0000256" key="1">
    <source>
        <dbReference type="ARBA" id="ARBA00002680"/>
    </source>
</evidence>
<dbReference type="InterPro" id="IPR037064">
    <property type="entry name" value="Formiminotransferase_N_sf"/>
</dbReference>
<dbReference type="Pfam" id="PF00688">
    <property type="entry name" value="TGFb_propeptide"/>
    <property type="match status" value="1"/>
</dbReference>
<dbReference type="GO" id="GO:0005615">
    <property type="term" value="C:extracellular space"/>
    <property type="evidence" value="ECO:0007669"/>
    <property type="project" value="UniProtKB-KW"/>
</dbReference>
<dbReference type="Pfam" id="PF00019">
    <property type="entry name" value="TGF_beta"/>
    <property type="match status" value="1"/>
</dbReference>
<comment type="function">
    <text evidence="26">Folate-dependent enzyme, that displays both transferase and deaminase activity. Serves to channel one-carbon units from formiminoglutamate to the folate pool.</text>
</comment>
<evidence type="ECO:0000256" key="24">
    <source>
        <dbReference type="ARBA" id="ARBA00023239"/>
    </source>
</evidence>
<dbReference type="GO" id="GO:0030409">
    <property type="term" value="F:glutamate formimidoyltransferase activity"/>
    <property type="evidence" value="ECO:0007669"/>
    <property type="project" value="UniProtKB-EC"/>
</dbReference>
<dbReference type="SUPFAM" id="SSF101262">
    <property type="entry name" value="Methenyltetrahydrofolate cyclohydrolase-like"/>
    <property type="match status" value="1"/>
</dbReference>
<evidence type="ECO:0007829" key="33">
    <source>
        <dbReference type="PeptideAtlas" id="A0A498NAW2"/>
    </source>
</evidence>
<dbReference type="FunFam" id="2.10.90.10:FF:000006">
    <property type="entry name" value="growth/differentiation factor 8"/>
    <property type="match status" value="1"/>
</dbReference>
<evidence type="ECO:0000313" key="32">
    <source>
        <dbReference type="Proteomes" id="UP000290572"/>
    </source>
</evidence>
<accession>A0A498NAW2</accession>
<evidence type="ECO:0000256" key="20">
    <source>
        <dbReference type="ARBA" id="ARBA00023030"/>
    </source>
</evidence>
<evidence type="ECO:0000256" key="11">
    <source>
        <dbReference type="ARBA" id="ARBA00017787"/>
    </source>
</evidence>
<evidence type="ECO:0000256" key="21">
    <source>
        <dbReference type="ARBA" id="ARBA00023034"/>
    </source>
</evidence>
<dbReference type="UniPathway" id="UPA00379">
    <property type="reaction ID" value="UER00555"/>
</dbReference>
<dbReference type="EC" id="4.3.1.4" evidence="10"/>
<evidence type="ECO:0000256" key="2">
    <source>
        <dbReference type="ARBA" id="ARBA00004114"/>
    </source>
</evidence>
<evidence type="ECO:0000256" key="7">
    <source>
        <dbReference type="ARBA" id="ARBA00008297"/>
    </source>
</evidence>
<evidence type="ECO:0000256" key="15">
    <source>
        <dbReference type="ARBA" id="ARBA00022679"/>
    </source>
</evidence>
<evidence type="ECO:0000256" key="10">
    <source>
        <dbReference type="ARBA" id="ARBA00012998"/>
    </source>
</evidence>
<comment type="subunit">
    <text evidence="27">Homooctamer, including four polyglutamate binding sites. The subunits are arranged as a tetramer of dimers, and form a planar ring-shaped structure.</text>
</comment>
<dbReference type="InterPro" id="IPR017948">
    <property type="entry name" value="TGFb_CS"/>
</dbReference>
<dbReference type="Gene3D" id="3.30.70.670">
    <property type="entry name" value="Formiminotransferase, C-terminal subdomain"/>
    <property type="match status" value="1"/>
</dbReference>
<proteinExistence type="evidence at protein level"/>
<evidence type="ECO:0000256" key="12">
    <source>
        <dbReference type="ARBA" id="ARBA00022490"/>
    </source>
</evidence>
<keyword evidence="19" id="KW-0290">Folate-binding</keyword>
<dbReference type="Pfam" id="PF04961">
    <property type="entry name" value="FTCD_C"/>
    <property type="match status" value="1"/>
</dbReference>
<dbReference type="InterPro" id="IPR022384">
    <property type="entry name" value="FormiminoTrfase_cat_dom_sf"/>
</dbReference>
<dbReference type="FunFam" id="3.30.70.670:FF:000001">
    <property type="entry name" value="Formimidoyltransferase cyclodeaminase"/>
    <property type="match status" value="1"/>
</dbReference>
<dbReference type="InterPro" id="IPR036178">
    <property type="entry name" value="Formintransfe-cycloase-like_sf"/>
</dbReference>
<dbReference type="GO" id="GO:0030412">
    <property type="term" value="F:formimidoyltetrahydrofolate cyclodeaminase activity"/>
    <property type="evidence" value="ECO:0007669"/>
    <property type="project" value="UniProtKB-EC"/>
</dbReference>
<dbReference type="GO" id="GO:0005794">
    <property type="term" value="C:Golgi apparatus"/>
    <property type="evidence" value="ECO:0007669"/>
    <property type="project" value="UniProtKB-SubCell"/>
</dbReference>
<dbReference type="InterPro" id="IPR013802">
    <property type="entry name" value="Formiminotransferase_C"/>
</dbReference>
<comment type="caution">
    <text evidence="31">The sequence shown here is derived from an EMBL/GenBank/DDBJ whole genome shotgun (WGS) entry which is preliminary data.</text>
</comment>
<evidence type="ECO:0000256" key="25">
    <source>
        <dbReference type="ARBA" id="ARBA00023268"/>
    </source>
</evidence>
<dbReference type="AlphaFoldDB" id="A0A498NAW2"/>
<dbReference type="GO" id="GO:0019556">
    <property type="term" value="P:L-histidine catabolic process to glutamate and formamide"/>
    <property type="evidence" value="ECO:0007669"/>
    <property type="project" value="UniProtKB-UniPathway"/>
</dbReference>
<evidence type="ECO:0000256" key="13">
    <source>
        <dbReference type="ARBA" id="ARBA00022514"/>
    </source>
</evidence>
<comment type="pathway">
    <text evidence="5">Amino-acid degradation; L-histidine degradation into L-glutamate; L-glutamate from N-formimidoyl-L-glutamate (transferase route): step 1/1.</text>
</comment>
<evidence type="ECO:0000256" key="6">
    <source>
        <dbReference type="ARBA" id="ARBA00006656"/>
    </source>
</evidence>
<dbReference type="InterPro" id="IPR037070">
    <property type="entry name" value="Formiminotransferase_C_sf"/>
</dbReference>
<dbReference type="SMART" id="SM00204">
    <property type="entry name" value="TGFB"/>
    <property type="match status" value="1"/>
</dbReference>
<dbReference type="Pfam" id="PF07837">
    <property type="entry name" value="FTCD_N"/>
    <property type="match status" value="1"/>
</dbReference>
<dbReference type="InterPro" id="IPR007044">
    <property type="entry name" value="Cyclodeamin/CycHdrlase"/>
</dbReference>
<keyword evidence="32" id="KW-1185">Reference proteome</keyword>
<comment type="similarity">
    <text evidence="7">In the N-terminal section; belongs to the formiminotransferase family.</text>
</comment>
<dbReference type="Gene3D" id="1.20.120.680">
    <property type="entry name" value="Formiminotetrahydrofolate cyclodeaminase monomer, up-and-down helical bundle"/>
    <property type="match status" value="1"/>
</dbReference>
<dbReference type="FunFam" id="1.20.120.680:FF:000001">
    <property type="entry name" value="Formimidoyltransferase cyclodeaminase"/>
    <property type="match status" value="1"/>
</dbReference>
<evidence type="ECO:0000256" key="16">
    <source>
        <dbReference type="ARBA" id="ARBA00022685"/>
    </source>
</evidence>
<evidence type="ECO:0000256" key="17">
    <source>
        <dbReference type="ARBA" id="ARBA00022729"/>
    </source>
</evidence>
<dbReference type="InterPro" id="IPR004227">
    <property type="entry name" value="Formiminotransferase_cat"/>
</dbReference>
<evidence type="ECO:0000256" key="22">
    <source>
        <dbReference type="ARBA" id="ARBA00023157"/>
    </source>
</evidence>
<dbReference type="PANTHER" id="PTHR12234">
    <property type="entry name" value="FORMIMINOTRANSFERASE-CYCLODEAMINASE"/>
    <property type="match status" value="1"/>
</dbReference>
<dbReference type="Proteomes" id="UP000290572">
    <property type="component" value="Unassembled WGS sequence"/>
</dbReference>
<evidence type="ECO:0000256" key="8">
    <source>
        <dbReference type="ARBA" id="ARBA00010825"/>
    </source>
</evidence>
<evidence type="ECO:0000256" key="28">
    <source>
        <dbReference type="ARBA" id="ARBA00030029"/>
    </source>
</evidence>
<dbReference type="Pfam" id="PF02971">
    <property type="entry name" value="FTCD"/>
    <property type="match status" value="1"/>
</dbReference>
<evidence type="ECO:0000256" key="9">
    <source>
        <dbReference type="ARBA" id="ARBA00012252"/>
    </source>
</evidence>
<protein>
    <recommendedName>
        <fullName evidence="11">Formimidoyltransferase-cyclodeaminase</fullName>
        <ecNumber evidence="9">2.1.2.5</ecNumber>
        <ecNumber evidence="10">4.3.1.4</ecNumber>
    </recommendedName>
    <alternativeName>
        <fullName evidence="28">Formiminotransferase-cyclodeaminase</fullName>
    </alternativeName>
</protein>
<dbReference type="NCBIfam" id="TIGR02024">
    <property type="entry name" value="FtcD"/>
    <property type="match status" value="1"/>
</dbReference>
<keyword evidence="20 29" id="KW-0339">Growth factor</keyword>
<dbReference type="GO" id="GO:0005542">
    <property type="term" value="F:folic acid binding"/>
    <property type="evidence" value="ECO:0007669"/>
    <property type="project" value="UniProtKB-KW"/>
</dbReference>
<keyword evidence="17" id="KW-0732">Signal</keyword>
<comment type="function">
    <text evidence="1">Binds and promotes bundling of vimentin filaments originating from the Golgi.</text>
</comment>
<keyword evidence="33" id="KW-1267">Proteomics identification</keyword>
<keyword evidence="12" id="KW-0963">Cytoplasm</keyword>
<evidence type="ECO:0000256" key="26">
    <source>
        <dbReference type="ARBA" id="ARBA00025506"/>
    </source>
</evidence>
<evidence type="ECO:0000256" key="3">
    <source>
        <dbReference type="ARBA" id="ARBA00004555"/>
    </source>
</evidence>
<evidence type="ECO:0000256" key="18">
    <source>
        <dbReference type="ARBA" id="ARBA00022808"/>
    </source>
</evidence>
<reference evidence="31 32" key="1">
    <citation type="submission" date="2018-03" db="EMBL/GenBank/DDBJ databases">
        <title>Draft genome sequence of Rohu Carp (Labeo rohita).</title>
        <authorList>
            <person name="Das P."/>
            <person name="Kushwaha B."/>
            <person name="Joshi C.G."/>
            <person name="Kumar D."/>
            <person name="Nagpure N.S."/>
            <person name="Sahoo L."/>
            <person name="Das S.P."/>
            <person name="Bit A."/>
            <person name="Patnaik S."/>
            <person name="Meher P.K."/>
            <person name="Jayasankar P."/>
            <person name="Koringa P.G."/>
            <person name="Patel N.V."/>
            <person name="Hinsu A.T."/>
            <person name="Kumar R."/>
            <person name="Pandey M."/>
            <person name="Agarwal S."/>
            <person name="Srivastava S."/>
            <person name="Singh M."/>
            <person name="Iquebal M.A."/>
            <person name="Jaiswal S."/>
            <person name="Angadi U.B."/>
            <person name="Kumar N."/>
            <person name="Raza M."/>
            <person name="Shah T.M."/>
            <person name="Rai A."/>
            <person name="Jena J.K."/>
        </authorList>
    </citation>
    <scope>NUCLEOTIDE SEQUENCE [LARGE SCALE GENOMIC DNA]</scope>
    <source>
        <strain evidence="31">DASCIFA01</strain>
        <tissue evidence="31">Testis</tissue>
    </source>
</reference>
<dbReference type="InterPro" id="IPR001839">
    <property type="entry name" value="TGF-b_C"/>
</dbReference>
<dbReference type="PROSITE" id="PS00250">
    <property type="entry name" value="TGF_BETA_1"/>
    <property type="match status" value="1"/>
</dbReference>
<dbReference type="InterPro" id="IPR029034">
    <property type="entry name" value="Cystine-knot_cytokine"/>
</dbReference>
<evidence type="ECO:0000256" key="19">
    <source>
        <dbReference type="ARBA" id="ARBA00022954"/>
    </source>
</evidence>
<comment type="similarity">
    <text evidence="6 29">Belongs to the TGF-beta family.</text>
</comment>
<dbReference type="InterPro" id="IPR001111">
    <property type="entry name" value="TGF-b_propeptide"/>
</dbReference>
<evidence type="ECO:0000256" key="14">
    <source>
        <dbReference type="ARBA" id="ARBA00022525"/>
    </source>
</evidence>
<dbReference type="EMBL" id="QBIY01011926">
    <property type="protein sequence ID" value="RXN27966.1"/>
    <property type="molecule type" value="Genomic_DNA"/>
</dbReference>
<evidence type="ECO:0000256" key="4">
    <source>
        <dbReference type="ARBA" id="ARBA00004613"/>
    </source>
</evidence>
<evidence type="ECO:0000256" key="29">
    <source>
        <dbReference type="RuleBase" id="RU000354"/>
    </source>
</evidence>
<dbReference type="InterPro" id="IPR051623">
    <property type="entry name" value="FTCD"/>
</dbReference>
<comment type="subcellular location">
    <subcellularLocation>
        <location evidence="2">Cytoplasm</location>
        <location evidence="2">Cytoskeleton</location>
        <location evidence="2">Microtubule organizing center</location>
        <location evidence="2">Centrosome</location>
        <location evidence="2">Centriole</location>
    </subcellularLocation>
    <subcellularLocation>
        <location evidence="3">Golgi apparatus</location>
    </subcellularLocation>
    <subcellularLocation>
        <location evidence="4">Secreted</location>
    </subcellularLocation>
</comment>
<comment type="similarity">
    <text evidence="8">In the C-terminal section; belongs to the cyclodeaminase/cyclohydrolase family.</text>
</comment>
<dbReference type="PROSITE" id="PS51362">
    <property type="entry name" value="TGF_BETA_2"/>
    <property type="match status" value="1"/>
</dbReference>
<dbReference type="SMART" id="SM01222">
    <property type="entry name" value="FTCD_N"/>
    <property type="match status" value="1"/>
</dbReference>
<keyword evidence="24" id="KW-0456">Lyase</keyword>
<evidence type="ECO:0000256" key="27">
    <source>
        <dbReference type="ARBA" id="ARBA00025915"/>
    </source>
</evidence>